<evidence type="ECO:0000313" key="3">
    <source>
        <dbReference type="Proteomes" id="UP000031982"/>
    </source>
</evidence>
<sequence length="43" mass="4979">MKNEKEKTYPKDSLKGTFLSVLTVGGMILLAWFIAWNLFISRM</sequence>
<dbReference type="Proteomes" id="UP000031982">
    <property type="component" value="Unassembled WGS sequence"/>
</dbReference>
<gene>
    <name evidence="2" type="ORF">SD77_1101</name>
</gene>
<dbReference type="EMBL" id="JXLP01000012">
    <property type="protein sequence ID" value="KIL77772.1"/>
    <property type="molecule type" value="Genomic_DNA"/>
</dbReference>
<proteinExistence type="predicted"/>
<evidence type="ECO:0000313" key="2">
    <source>
        <dbReference type="EMBL" id="KIL77772.1"/>
    </source>
</evidence>
<comment type="caution">
    <text evidence="2">The sequence shown here is derived from an EMBL/GenBank/DDBJ whole genome shotgun (WGS) entry which is preliminary data.</text>
</comment>
<name>A0ABR5ASP5_BACBA</name>
<dbReference type="RefSeq" id="WP_156136609.1">
    <property type="nucleotide sequence ID" value="NZ_JARTHD010000009.1"/>
</dbReference>
<protein>
    <recommendedName>
        <fullName evidence="4">Cytochrome c oxidase subunit 2A</fullName>
    </recommendedName>
</protein>
<accession>A0ABR5ASP5</accession>
<keyword evidence="1" id="KW-0472">Membrane</keyword>
<feature type="transmembrane region" description="Helical" evidence="1">
    <location>
        <begin position="18"/>
        <end position="40"/>
    </location>
</feature>
<evidence type="ECO:0000256" key="1">
    <source>
        <dbReference type="SAM" id="Phobius"/>
    </source>
</evidence>
<organism evidence="2 3">
    <name type="scientific">Bacillus badius</name>
    <dbReference type="NCBI Taxonomy" id="1455"/>
    <lineage>
        <taxon>Bacteria</taxon>
        <taxon>Bacillati</taxon>
        <taxon>Bacillota</taxon>
        <taxon>Bacilli</taxon>
        <taxon>Bacillales</taxon>
        <taxon>Bacillaceae</taxon>
        <taxon>Pseudobacillus</taxon>
    </lineage>
</organism>
<keyword evidence="1" id="KW-1133">Transmembrane helix</keyword>
<evidence type="ECO:0008006" key="4">
    <source>
        <dbReference type="Google" id="ProtNLM"/>
    </source>
</evidence>
<keyword evidence="1" id="KW-0812">Transmembrane</keyword>
<reference evidence="2 3" key="1">
    <citation type="submission" date="2015-01" db="EMBL/GenBank/DDBJ databases">
        <title>Genome Assembly of Bacillus badius MTCC 1458.</title>
        <authorList>
            <person name="Verma A."/>
            <person name="Khatri I."/>
            <person name="Mual P."/>
            <person name="Subramanian S."/>
            <person name="Krishnamurthi S."/>
        </authorList>
    </citation>
    <scope>NUCLEOTIDE SEQUENCE [LARGE SCALE GENOMIC DNA]</scope>
    <source>
        <strain evidence="2 3">MTCC 1458</strain>
    </source>
</reference>
<keyword evidence="3" id="KW-1185">Reference proteome</keyword>